<dbReference type="InterPro" id="IPR026302">
    <property type="entry name" value="NEDD4-bd_p2"/>
</dbReference>
<dbReference type="AlphaFoldDB" id="A0AAJ7X7R1"/>
<organism evidence="2 3">
    <name type="scientific">Petromyzon marinus</name>
    <name type="common">Sea lamprey</name>
    <dbReference type="NCBI Taxonomy" id="7757"/>
    <lineage>
        <taxon>Eukaryota</taxon>
        <taxon>Metazoa</taxon>
        <taxon>Chordata</taxon>
        <taxon>Craniata</taxon>
        <taxon>Vertebrata</taxon>
        <taxon>Cyclostomata</taxon>
        <taxon>Hyperoartia</taxon>
        <taxon>Petromyzontiformes</taxon>
        <taxon>Petromyzontidae</taxon>
        <taxon>Petromyzon</taxon>
    </lineage>
</organism>
<dbReference type="KEGG" id="pmrn:116949687"/>
<protein>
    <submittedName>
        <fullName evidence="3">Collagen alpha-2(I) chain-like isoform X1</fullName>
    </submittedName>
</protein>
<evidence type="ECO:0000313" key="2">
    <source>
        <dbReference type="Proteomes" id="UP001318040"/>
    </source>
</evidence>
<reference evidence="3" key="1">
    <citation type="submission" date="2025-08" db="UniProtKB">
        <authorList>
            <consortium name="RefSeq"/>
        </authorList>
    </citation>
    <scope>IDENTIFICATION</scope>
    <source>
        <tissue evidence="3">Sperm</tissue>
    </source>
</reference>
<dbReference type="SUPFAM" id="SSF52540">
    <property type="entry name" value="P-loop containing nucleoside triphosphate hydrolases"/>
    <property type="match status" value="1"/>
</dbReference>
<dbReference type="PANTHER" id="PTHR13308">
    <property type="entry name" value="NEDD4-BINDING PROTEIN 2-LIKE 1"/>
    <property type="match status" value="1"/>
</dbReference>
<accession>A0AAJ7X7R1</accession>
<feature type="region of interest" description="Disordered" evidence="1">
    <location>
        <begin position="20"/>
        <end position="291"/>
    </location>
</feature>
<evidence type="ECO:0000256" key="1">
    <source>
        <dbReference type="SAM" id="MobiDB-lite"/>
    </source>
</evidence>
<sequence>MAADIPPLFQELVLDDATSFTGRGTVRGPCGTRGRRPQSTQGPPLFPWGTRVSSNHPGSRGLGYQHGTGGLSHPQGTRSVNHQGTVGSTNHQGSRGSGHPQGTRSVNHQGTVGSTNHQGSRGSGHPQGTRSVNHQGTVGSTNHQGTRGSGHPQGTRGACYPHKTIGSGNSHGTRGTCHSREIHGSYSKDLHECTYPRGTQGPIGNRGKTRQSHSRGSQVKICFSVAPQGSYTHGNPHGNDVRPQQPRGQRGDGGHRQGSRGQGSGELPREPQRHGGSMIQQNHQTQHGGKSGERVYKKLLFLLRGPPGSGKSTLARELLSEGPNGVVLSTDQFFCRNGRYEYNASQLEEAHTWNHQQAEKAMKLGKSPVIIDNTNLNFWEMKPYVLAALEHTYKVIFKEPKTQWLLNANQLARRNTHGVTVEKIKRMLLRFERPASIDKVLNS</sequence>
<feature type="compositionally biased region" description="Polar residues" evidence="1">
    <location>
        <begin position="278"/>
        <end position="288"/>
    </location>
</feature>
<dbReference type="RefSeq" id="XP_032823163.1">
    <property type="nucleotide sequence ID" value="XM_032967272.1"/>
</dbReference>
<dbReference type="Proteomes" id="UP001318040">
    <property type="component" value="Chromosome 37"/>
</dbReference>
<gene>
    <name evidence="3" type="primary">LOC116949687</name>
</gene>
<dbReference type="Gene3D" id="3.40.50.300">
    <property type="entry name" value="P-loop containing nucleotide triphosphate hydrolases"/>
    <property type="match status" value="1"/>
</dbReference>
<dbReference type="InterPro" id="IPR027417">
    <property type="entry name" value="P-loop_NTPase"/>
</dbReference>
<feature type="compositionally biased region" description="Polar residues" evidence="1">
    <location>
        <begin position="74"/>
        <end position="146"/>
    </location>
</feature>
<evidence type="ECO:0000313" key="3">
    <source>
        <dbReference type="RefSeq" id="XP_032823163.1"/>
    </source>
</evidence>
<dbReference type="Pfam" id="PF13671">
    <property type="entry name" value="AAA_33"/>
    <property type="match status" value="1"/>
</dbReference>
<dbReference type="PANTHER" id="PTHR13308:SF40">
    <property type="entry name" value="NEDD4-BINDING PROTEIN 2-LIKE 1"/>
    <property type="match status" value="1"/>
</dbReference>
<keyword evidence="2" id="KW-1185">Reference proteome</keyword>
<proteinExistence type="predicted"/>
<name>A0AAJ7X7R1_PETMA</name>
<feature type="compositionally biased region" description="Gly residues" evidence="1">
    <location>
        <begin position="60"/>
        <end position="70"/>
    </location>
</feature>
<feature type="compositionally biased region" description="Basic and acidic residues" evidence="1">
    <location>
        <begin position="178"/>
        <end position="194"/>
    </location>
</feature>